<proteinExistence type="predicted"/>
<protein>
    <submittedName>
        <fullName evidence="1">Uncharacterized protein</fullName>
    </submittedName>
</protein>
<dbReference type="Gene3D" id="3.30.70.270">
    <property type="match status" value="1"/>
</dbReference>
<organism evidence="1 2">
    <name type="scientific">Selenomonas sputigena</name>
    <dbReference type="NCBI Taxonomy" id="69823"/>
    <lineage>
        <taxon>Bacteria</taxon>
        <taxon>Bacillati</taxon>
        <taxon>Bacillota</taxon>
        <taxon>Negativicutes</taxon>
        <taxon>Selenomonadales</taxon>
        <taxon>Selenomonadaceae</taxon>
        <taxon>Selenomonas</taxon>
    </lineage>
</organism>
<reference evidence="1 2" key="1">
    <citation type="submission" date="2023-04" db="EMBL/GenBank/DDBJ databases">
        <title>Genome Sequence of Selenomonas sputigena ATCC 33150.</title>
        <authorList>
            <person name="Miller D.P."/>
            <person name="Anvari S."/>
            <person name="Polson S.W."/>
            <person name="Macdonald M."/>
            <person name="Mcdowell J.V."/>
        </authorList>
    </citation>
    <scope>NUCLEOTIDE SEQUENCE [LARGE SCALE GENOMIC DNA]</scope>
    <source>
        <strain evidence="1 2">ATCC 33150</strain>
    </source>
</reference>
<dbReference type="Proteomes" id="UP001559623">
    <property type="component" value="Unassembled WGS sequence"/>
</dbReference>
<gene>
    <name evidence="1" type="ORF">QCO44_11710</name>
</gene>
<sequence>MELRAILFDTRSIQKYIFSSNQLKTNIGASYLVERVFYDVLLPAVEEVVGTGELDAVTWREKKEPDWASMPQKARVAYIGGGNALILLRPDAGEEAAPEIVRRFSRRLLVECPGLQTGAAIGSLELAADGRWSDDDAKNRSGLVLKLKEQQNFAFPLTNVPYTGLTLSSDGTGEAANAYDAGLGRYLSQDAAQKLRVAVSGRKPAPAEEALREKLASVLSEEEKEGFLAHAAFPASLDDMGQKEAESYIAVVHIDGNNMGLQFSGLKTLTEYKNKSLEIYRSTIRAFAELVLDLEKEGPMDFLSQKRTDEGRFYLPLRPLILGGDDMTFVCAAKTAFAFTEFIMKALMEKGFDTCAGLAILPTAYPFFRGYEIAEQLCDCAKVRMRKLADTAKERPGKSADAADESLTPRKSCWLDFLRLHGEQAPTLEQIRRQEYRGALGSLQFGPYRIDGDGSDHYSFRKLRALAEGLRRKIPNNKLKELRSVLQHDEHAAKKYLEQLRHDGYRLPQVDGWEDYTGHLWQKRHAAMRTPFVEAIELLEFLPAGKRQAEDKEDA</sequence>
<dbReference type="EMBL" id="JARVLH010000009">
    <property type="protein sequence ID" value="MEX5286276.1"/>
    <property type="molecule type" value="Genomic_DNA"/>
</dbReference>
<dbReference type="InterPro" id="IPR043128">
    <property type="entry name" value="Rev_trsase/Diguanyl_cyclase"/>
</dbReference>
<dbReference type="RefSeq" id="WP_368847994.1">
    <property type="nucleotide sequence ID" value="NZ_CP194411.1"/>
</dbReference>
<comment type="caution">
    <text evidence="1">The sequence shown here is derived from an EMBL/GenBank/DDBJ whole genome shotgun (WGS) entry which is preliminary data.</text>
</comment>
<evidence type="ECO:0000313" key="1">
    <source>
        <dbReference type="EMBL" id="MEX5286276.1"/>
    </source>
</evidence>
<accession>A0ABV3X7V4</accession>
<name>A0ABV3X7V4_9FIRM</name>
<evidence type="ECO:0000313" key="2">
    <source>
        <dbReference type="Proteomes" id="UP001559623"/>
    </source>
</evidence>
<keyword evidence="2" id="KW-1185">Reference proteome</keyword>